<dbReference type="PANTHER" id="PTHR46078">
    <property type="entry name" value="FORKHEAD BOX PROTEIN J2 FAMILY MEMBER"/>
    <property type="match status" value="1"/>
</dbReference>
<dbReference type="PRINTS" id="PR00053">
    <property type="entry name" value="FORKHEAD"/>
</dbReference>
<sequence length="421" mass="47086">MLVRKAQSKKKSSTGLPTVIPLDSSLTSIEWLPNMQIGENSSSSSTTTITTTSVLTPTTPTSVKHSLPVTTSFQHKIEATEIEIPTTTVSDSAHAKPPYSYVTLIRQAILSARGQRMTLNEIYQWIVDSYPYFRTAPPKWKNSIRHNLSLNKCFKRLQRSTNDPGKGSYWAVDETTDSNNQMNSRKRKFDDIQPSPHLLPLSPGGLLQQPHGFYTNNNPMICGDISSVGGQSSSTDESDSTMSLAANQTLLQWDDLNLDLTASFRRFREQVLDVAPSMLTTTTSDISSTNHINTTTWSYDLFPNGETNSFFESVKLASSGEINWNEIDVKPYCEFLDGFRTNSTFQQQDREKFMNLATSLSSFFDYTGITNLAQTRIANESFSGNRLPIIPHRLTADSMNNPNSLPVVLEEEPTFDWDSIT</sequence>
<dbReference type="InterPro" id="IPR036388">
    <property type="entry name" value="WH-like_DNA-bd_sf"/>
</dbReference>
<dbReference type="Proteomes" id="UP000663868">
    <property type="component" value="Unassembled WGS sequence"/>
</dbReference>
<keyword evidence="2 5" id="KW-0238">DNA-binding</keyword>
<accession>A0A815D1Y1</accession>
<feature type="DNA-binding region" description="Fork-head" evidence="5">
    <location>
        <begin position="96"/>
        <end position="188"/>
    </location>
</feature>
<comment type="caution">
    <text evidence="8">The sequence shown here is derived from an EMBL/GenBank/DDBJ whole genome shotgun (WGS) entry which is preliminary data.</text>
</comment>
<dbReference type="GO" id="GO:0000978">
    <property type="term" value="F:RNA polymerase II cis-regulatory region sequence-specific DNA binding"/>
    <property type="evidence" value="ECO:0007669"/>
    <property type="project" value="TreeGrafter"/>
</dbReference>
<keyword evidence="3" id="KW-0804">Transcription</keyword>
<evidence type="ECO:0000256" key="3">
    <source>
        <dbReference type="ARBA" id="ARBA00023163"/>
    </source>
</evidence>
<evidence type="ECO:0000313" key="10">
    <source>
        <dbReference type="Proteomes" id="UP000663860"/>
    </source>
</evidence>
<dbReference type="PROSITE" id="PS00658">
    <property type="entry name" value="FORK_HEAD_2"/>
    <property type="match status" value="1"/>
</dbReference>
<proteinExistence type="predicted"/>
<dbReference type="FunFam" id="1.10.10.10:FF:000135">
    <property type="entry name" value="forkhead box protein G1"/>
    <property type="match status" value="1"/>
</dbReference>
<dbReference type="PROSITE" id="PS00657">
    <property type="entry name" value="FORK_HEAD_1"/>
    <property type="match status" value="1"/>
</dbReference>
<comment type="subcellular location">
    <subcellularLocation>
        <location evidence="5">Nucleus</location>
    </subcellularLocation>
</comment>
<dbReference type="GO" id="GO:0000981">
    <property type="term" value="F:DNA-binding transcription factor activity, RNA polymerase II-specific"/>
    <property type="evidence" value="ECO:0007669"/>
    <property type="project" value="TreeGrafter"/>
</dbReference>
<organism evidence="8 10">
    <name type="scientific">Adineta steineri</name>
    <dbReference type="NCBI Taxonomy" id="433720"/>
    <lineage>
        <taxon>Eukaryota</taxon>
        <taxon>Metazoa</taxon>
        <taxon>Spiralia</taxon>
        <taxon>Gnathifera</taxon>
        <taxon>Rotifera</taxon>
        <taxon>Eurotatoria</taxon>
        <taxon>Bdelloidea</taxon>
        <taxon>Adinetida</taxon>
        <taxon>Adinetidae</taxon>
        <taxon>Adineta</taxon>
    </lineage>
</organism>
<keyword evidence="4 5" id="KW-0539">Nucleus</keyword>
<dbReference type="GO" id="GO:0005634">
    <property type="term" value="C:nucleus"/>
    <property type="evidence" value="ECO:0007669"/>
    <property type="project" value="UniProtKB-SubCell"/>
</dbReference>
<dbReference type="InterPro" id="IPR045912">
    <property type="entry name" value="FOXJ2/3-like"/>
</dbReference>
<dbReference type="PROSITE" id="PS50039">
    <property type="entry name" value="FORK_HEAD_3"/>
    <property type="match status" value="1"/>
</dbReference>
<dbReference type="AlphaFoldDB" id="A0A815D1Y1"/>
<dbReference type="Pfam" id="PF00250">
    <property type="entry name" value="Forkhead"/>
    <property type="match status" value="1"/>
</dbReference>
<dbReference type="SMART" id="SM00339">
    <property type="entry name" value="FH"/>
    <property type="match status" value="1"/>
</dbReference>
<feature type="region of interest" description="Disordered" evidence="6">
    <location>
        <begin position="37"/>
        <end position="61"/>
    </location>
</feature>
<dbReference type="Gene3D" id="1.10.10.10">
    <property type="entry name" value="Winged helix-like DNA-binding domain superfamily/Winged helix DNA-binding domain"/>
    <property type="match status" value="1"/>
</dbReference>
<name>A0A815D1Y1_9BILA</name>
<dbReference type="SUPFAM" id="SSF46785">
    <property type="entry name" value="Winged helix' DNA-binding domain"/>
    <property type="match status" value="1"/>
</dbReference>
<dbReference type="EMBL" id="CAJNOE010000607">
    <property type="protein sequence ID" value="CAF1287658.1"/>
    <property type="molecule type" value="Genomic_DNA"/>
</dbReference>
<gene>
    <name evidence="8" type="ORF">IZO911_LOCUS33330</name>
    <name evidence="9" type="ORF">KXQ929_LOCUS17141</name>
</gene>
<dbReference type="InterPro" id="IPR018122">
    <property type="entry name" value="TF_fork_head_CS_1"/>
</dbReference>
<evidence type="ECO:0000256" key="1">
    <source>
        <dbReference type="ARBA" id="ARBA00023015"/>
    </source>
</evidence>
<keyword evidence="1" id="KW-0805">Transcription regulation</keyword>
<dbReference type="CDD" id="cd00059">
    <property type="entry name" value="FH_FOX"/>
    <property type="match status" value="1"/>
</dbReference>
<dbReference type="InterPro" id="IPR036390">
    <property type="entry name" value="WH_DNA-bd_sf"/>
</dbReference>
<dbReference type="PANTHER" id="PTHR46078:SF2">
    <property type="entry name" value="FORK-HEAD DOMAIN-CONTAINING PROTEIN"/>
    <property type="match status" value="1"/>
</dbReference>
<evidence type="ECO:0000259" key="7">
    <source>
        <dbReference type="PROSITE" id="PS50039"/>
    </source>
</evidence>
<evidence type="ECO:0000313" key="9">
    <source>
        <dbReference type="EMBL" id="CAF3802778.1"/>
    </source>
</evidence>
<evidence type="ECO:0000256" key="5">
    <source>
        <dbReference type="PROSITE-ProRule" id="PRU00089"/>
    </source>
</evidence>
<dbReference type="Proteomes" id="UP000663860">
    <property type="component" value="Unassembled WGS sequence"/>
</dbReference>
<dbReference type="EMBL" id="CAJOBB010001065">
    <property type="protein sequence ID" value="CAF3802778.1"/>
    <property type="molecule type" value="Genomic_DNA"/>
</dbReference>
<evidence type="ECO:0000256" key="4">
    <source>
        <dbReference type="ARBA" id="ARBA00023242"/>
    </source>
</evidence>
<feature type="compositionally biased region" description="Low complexity" evidence="6">
    <location>
        <begin position="41"/>
        <end position="61"/>
    </location>
</feature>
<evidence type="ECO:0000256" key="2">
    <source>
        <dbReference type="ARBA" id="ARBA00023125"/>
    </source>
</evidence>
<feature type="domain" description="Fork-head" evidence="7">
    <location>
        <begin position="96"/>
        <end position="188"/>
    </location>
</feature>
<protein>
    <recommendedName>
        <fullName evidence="7">Fork-head domain-containing protein</fullName>
    </recommendedName>
</protein>
<evidence type="ECO:0000256" key="6">
    <source>
        <dbReference type="SAM" id="MobiDB-lite"/>
    </source>
</evidence>
<dbReference type="InterPro" id="IPR001766">
    <property type="entry name" value="Fork_head_dom"/>
</dbReference>
<dbReference type="InterPro" id="IPR030456">
    <property type="entry name" value="TF_fork_head_CS_2"/>
</dbReference>
<reference evidence="8" key="1">
    <citation type="submission" date="2021-02" db="EMBL/GenBank/DDBJ databases">
        <authorList>
            <person name="Nowell W R."/>
        </authorList>
    </citation>
    <scope>NUCLEOTIDE SEQUENCE</scope>
</reference>
<evidence type="ECO:0000313" key="8">
    <source>
        <dbReference type="EMBL" id="CAF1287658.1"/>
    </source>
</evidence>